<dbReference type="AlphaFoldDB" id="A0AA97AIV1"/>
<gene>
    <name evidence="1" type="ORF">HJG54_04455</name>
</gene>
<reference evidence="1" key="1">
    <citation type="submission" date="2020-05" db="EMBL/GenBank/DDBJ databases">
        <authorList>
            <person name="Zhu T."/>
            <person name="Keshari N."/>
            <person name="Lu X."/>
        </authorList>
    </citation>
    <scope>NUCLEOTIDE SEQUENCE</scope>
    <source>
        <strain evidence="1">NK1-12</strain>
    </source>
</reference>
<dbReference type="RefSeq" id="WP_316433586.1">
    <property type="nucleotide sequence ID" value="NZ_CP053586.1"/>
</dbReference>
<accession>A0AA97AIV1</accession>
<sequence length="63" mass="7094">MPPYVAPRIADRITVWAEHRCYLRLKRWVGVVAVDPPMQVFLQPLLDGSIQINRLRAGGAGQP</sequence>
<protein>
    <submittedName>
        <fullName evidence="1">Uncharacterized protein</fullName>
    </submittedName>
</protein>
<proteinExistence type="predicted"/>
<name>A0AA97AIV1_9CYAN</name>
<evidence type="ECO:0000313" key="1">
    <source>
        <dbReference type="EMBL" id="WNZ22187.1"/>
    </source>
</evidence>
<dbReference type="EMBL" id="CP053586">
    <property type="protein sequence ID" value="WNZ22187.1"/>
    <property type="molecule type" value="Genomic_DNA"/>
</dbReference>
<organism evidence="1">
    <name type="scientific">Leptolyngbya sp. NK1-12</name>
    <dbReference type="NCBI Taxonomy" id="2547451"/>
    <lineage>
        <taxon>Bacteria</taxon>
        <taxon>Bacillati</taxon>
        <taxon>Cyanobacteriota</taxon>
        <taxon>Cyanophyceae</taxon>
        <taxon>Leptolyngbyales</taxon>
        <taxon>Leptolyngbyaceae</taxon>
        <taxon>Leptolyngbya group</taxon>
        <taxon>Leptolyngbya</taxon>
    </lineage>
</organism>